<protein>
    <recommendedName>
        <fullName evidence="4">RxLR effector candidate protein</fullName>
    </recommendedName>
</protein>
<dbReference type="Proteomes" id="UP001162060">
    <property type="component" value="Unassembled WGS sequence"/>
</dbReference>
<sequence>MTTLVVLVPLAPVLLLSVVCLVLSSSLRSGEKRRRLQKHRKGDTHVCSSDSLRVKLQAETAGTLDTVATSKSRTFRPTGDRALQGIGAILQLVLDVAYRLTTEVPVLMVNQLDHQLFCMTRVGARNTRLRADEKNAELLNSRHQGEFPGLSTWSDDEAPEEEMSDSSWDEDDSEEGDEQLAEEVAPATTTAPSHLFFDGLEFYLAVSQVRERTVRTIVTLGMAKTLTTLREQQLNESIARIEQQYPDFTCLSTSEESLSLQQLVEAGHPPMDLLTALQLPWHKVRGSL</sequence>
<gene>
    <name evidence="2" type="ORF">PM001_LOCUS10503</name>
</gene>
<accession>A0AAV1TVB2</accession>
<evidence type="ECO:0000313" key="2">
    <source>
        <dbReference type="EMBL" id="CAK7925353.1"/>
    </source>
</evidence>
<dbReference type="EMBL" id="CAKLBY020000086">
    <property type="protein sequence ID" value="CAK7925353.1"/>
    <property type="molecule type" value="Genomic_DNA"/>
</dbReference>
<evidence type="ECO:0000256" key="1">
    <source>
        <dbReference type="SAM" id="MobiDB-lite"/>
    </source>
</evidence>
<name>A0AAV1TVB2_9STRA</name>
<evidence type="ECO:0008006" key="4">
    <source>
        <dbReference type="Google" id="ProtNLM"/>
    </source>
</evidence>
<reference evidence="2" key="1">
    <citation type="submission" date="2024-01" db="EMBL/GenBank/DDBJ databases">
        <authorList>
            <person name="Webb A."/>
        </authorList>
    </citation>
    <scope>NUCLEOTIDE SEQUENCE</scope>
    <source>
        <strain evidence="2">Pm1</strain>
    </source>
</reference>
<feature type="compositionally biased region" description="Acidic residues" evidence="1">
    <location>
        <begin position="154"/>
        <end position="181"/>
    </location>
</feature>
<comment type="caution">
    <text evidence="2">The sequence shown here is derived from an EMBL/GenBank/DDBJ whole genome shotgun (WGS) entry which is preliminary data.</text>
</comment>
<proteinExistence type="predicted"/>
<dbReference type="AlphaFoldDB" id="A0AAV1TVB2"/>
<feature type="region of interest" description="Disordered" evidence="1">
    <location>
        <begin position="139"/>
        <end position="187"/>
    </location>
</feature>
<organism evidence="2 3">
    <name type="scientific">Peronospora matthiolae</name>
    <dbReference type="NCBI Taxonomy" id="2874970"/>
    <lineage>
        <taxon>Eukaryota</taxon>
        <taxon>Sar</taxon>
        <taxon>Stramenopiles</taxon>
        <taxon>Oomycota</taxon>
        <taxon>Peronosporomycetes</taxon>
        <taxon>Peronosporales</taxon>
        <taxon>Peronosporaceae</taxon>
        <taxon>Peronospora</taxon>
    </lineage>
</organism>
<evidence type="ECO:0000313" key="3">
    <source>
        <dbReference type="Proteomes" id="UP001162060"/>
    </source>
</evidence>